<sequence length="155" mass="16336">MEANEPDWTESVHDGQGRRLRQPARAYPILKERTTAGEAAMIGAISGYTSISSFGQFSASGTTTSSTTQVAALERQIAALEKELEAVLKDTETPEDQQRALSLNQQIAALESLIAQLTADQNTATLEANTTTGGGGTISSTLGVHLDVYAAPRGL</sequence>
<feature type="coiled-coil region" evidence="1">
    <location>
        <begin position="63"/>
        <end position="120"/>
    </location>
</feature>
<dbReference type="EMBL" id="WNKT01000085">
    <property type="protein sequence ID" value="MTW23157.1"/>
    <property type="molecule type" value="Genomic_DNA"/>
</dbReference>
<organism evidence="3 4">
    <name type="scientific">Allochromatium palmeri</name>
    <dbReference type="NCBI Taxonomy" id="231048"/>
    <lineage>
        <taxon>Bacteria</taxon>
        <taxon>Pseudomonadati</taxon>
        <taxon>Pseudomonadota</taxon>
        <taxon>Gammaproteobacteria</taxon>
        <taxon>Chromatiales</taxon>
        <taxon>Chromatiaceae</taxon>
        <taxon>Allochromatium</taxon>
    </lineage>
</organism>
<dbReference type="Proteomes" id="UP000434044">
    <property type="component" value="Unassembled WGS sequence"/>
</dbReference>
<reference evidence="3 4" key="1">
    <citation type="submission" date="2019-11" db="EMBL/GenBank/DDBJ databases">
        <title>Whole-genome sequence of the anaerobic purple sulfur bacterium Allochromatium palmeri DSM 15591.</title>
        <authorList>
            <person name="Kyndt J.A."/>
            <person name="Meyer T.E."/>
        </authorList>
    </citation>
    <scope>NUCLEOTIDE SEQUENCE [LARGE SCALE GENOMIC DNA]</scope>
    <source>
        <strain evidence="3 4">DSM 15591</strain>
    </source>
</reference>
<evidence type="ECO:0000256" key="2">
    <source>
        <dbReference type="SAM" id="MobiDB-lite"/>
    </source>
</evidence>
<evidence type="ECO:0000313" key="3">
    <source>
        <dbReference type="EMBL" id="MTW23157.1"/>
    </source>
</evidence>
<gene>
    <name evidence="3" type="ORF">GJ668_19150</name>
</gene>
<dbReference type="Pfam" id="PF14282">
    <property type="entry name" value="FlxA"/>
    <property type="match status" value="1"/>
</dbReference>
<evidence type="ECO:0000256" key="1">
    <source>
        <dbReference type="SAM" id="Coils"/>
    </source>
</evidence>
<evidence type="ECO:0000313" key="4">
    <source>
        <dbReference type="Proteomes" id="UP000434044"/>
    </source>
</evidence>
<proteinExistence type="predicted"/>
<protein>
    <submittedName>
        <fullName evidence="3">Uncharacterized protein</fullName>
    </submittedName>
</protein>
<name>A0A6N8EKR4_9GAMM</name>
<keyword evidence="1" id="KW-0175">Coiled coil</keyword>
<keyword evidence="4" id="KW-1185">Reference proteome</keyword>
<dbReference type="InterPro" id="IPR025577">
    <property type="entry name" value="FlxA"/>
</dbReference>
<accession>A0A6N8EKR4</accession>
<comment type="caution">
    <text evidence="3">The sequence shown here is derived from an EMBL/GenBank/DDBJ whole genome shotgun (WGS) entry which is preliminary data.</text>
</comment>
<dbReference type="AlphaFoldDB" id="A0A6N8EKR4"/>
<feature type="region of interest" description="Disordered" evidence="2">
    <location>
        <begin position="1"/>
        <end position="24"/>
    </location>
</feature>